<gene>
    <name evidence="1" type="ORF">O0Q50_03200</name>
</gene>
<evidence type="ECO:0000313" key="1">
    <source>
        <dbReference type="EMBL" id="MDU9690161.1"/>
    </source>
</evidence>
<reference evidence="1" key="2">
    <citation type="submission" date="2022-12" db="EMBL/GenBank/DDBJ databases">
        <authorList>
            <person name="Dechsakulwatana C."/>
            <person name="Rungsihiranrut A."/>
            <person name="Muangchinda C."/>
            <person name="Ningthoujam R."/>
            <person name="Klankeo P."/>
            <person name="Pinyakong O."/>
        </authorList>
    </citation>
    <scope>NUCLEOTIDE SEQUENCE</scope>
    <source>
        <strain evidence="1">TL01-2</strain>
    </source>
</reference>
<name>A0AAX6N2M3_PRIAR</name>
<dbReference type="RefSeq" id="WP_115653598.1">
    <property type="nucleotide sequence ID" value="NZ_JAPTGD010000001.1"/>
</dbReference>
<organism evidence="1 2">
    <name type="scientific">Priestia aryabhattai</name>
    <name type="common">Bacillus aryabhattai</name>
    <dbReference type="NCBI Taxonomy" id="412384"/>
    <lineage>
        <taxon>Bacteria</taxon>
        <taxon>Bacillati</taxon>
        <taxon>Bacillota</taxon>
        <taxon>Bacilli</taxon>
        <taxon>Bacillales</taxon>
        <taxon>Bacillaceae</taxon>
        <taxon>Priestia</taxon>
    </lineage>
</organism>
<protein>
    <submittedName>
        <fullName evidence="1">DUF4304 domain-containing protein</fullName>
    </submittedName>
</protein>
<evidence type="ECO:0000313" key="2">
    <source>
        <dbReference type="Proteomes" id="UP001269400"/>
    </source>
</evidence>
<dbReference type="EMBL" id="JAPTGD010000001">
    <property type="protein sequence ID" value="MDU9690161.1"/>
    <property type="molecule type" value="Genomic_DNA"/>
</dbReference>
<comment type="caution">
    <text evidence="1">The sequence shown here is derived from an EMBL/GenBank/DDBJ whole genome shotgun (WGS) entry which is preliminary data.</text>
</comment>
<dbReference type="Proteomes" id="UP001269400">
    <property type="component" value="Unassembled WGS sequence"/>
</dbReference>
<accession>A0AAX6N2M3</accession>
<dbReference type="AlphaFoldDB" id="A0AAX6N2M3"/>
<sequence length="198" mass="23406">MKPKELLKIYIETELVDILEPLGFKYAKSGPKFSRKTGPFTLSVSFCISKYSSEDYCIFWSEWSISSKDYKKWYKKIWNTELVNDVIIGSSEWNIPNWLESEHDYVVLSNSDVDKQEFKRFIHNVLNVGIPYYEQVIDWSTAADLALQAPIVFYGEVCDFYIMANQREKAKQILDYALERATDEDYEELKARMEKYFN</sequence>
<proteinExistence type="predicted"/>
<reference evidence="1" key="1">
    <citation type="journal article" date="2022" name="J Environ Chem Eng">
        <title>Biodegradation of petroleum oil using a constructed nonpathogenic and heavy metal-tolerant bacterial consortium isolated from marine sponges.</title>
        <authorList>
            <person name="Dechsakulwatana C."/>
            <person name="Rungsihiranrut A."/>
            <person name="Muangchinda C."/>
            <person name="Ningthoujam R."/>
            <person name="Klankeo P."/>
            <person name="Pinyakong O."/>
        </authorList>
    </citation>
    <scope>NUCLEOTIDE SEQUENCE</scope>
    <source>
        <strain evidence="1">TL01-2</strain>
    </source>
</reference>